<reference evidence="9 10" key="1">
    <citation type="submission" date="2024-06" db="EMBL/GenBank/DDBJ databases">
        <title>Genomic Encyclopedia of Type Strains, Phase IV (KMG-IV): sequencing the most valuable type-strain genomes for metagenomic binning, comparative biology and taxonomic classification.</title>
        <authorList>
            <person name="Goeker M."/>
        </authorList>
    </citation>
    <scope>NUCLEOTIDE SEQUENCE [LARGE SCALE GENOMIC DNA]</scope>
    <source>
        <strain evidence="9 10">DSM 29388</strain>
    </source>
</reference>
<dbReference type="PANTHER" id="PTHR35093">
    <property type="entry name" value="OUTER MEMBRANE PROTEIN NMB0088-RELATED"/>
    <property type="match status" value="1"/>
</dbReference>
<evidence type="ECO:0000313" key="9">
    <source>
        <dbReference type="EMBL" id="MET3730885.1"/>
    </source>
</evidence>
<gene>
    <name evidence="9" type="ORF">ABID46_000444</name>
</gene>
<feature type="signal peptide" evidence="8">
    <location>
        <begin position="1"/>
        <end position="17"/>
    </location>
</feature>
<dbReference type="EMBL" id="JBEPMO010000002">
    <property type="protein sequence ID" value="MET3730885.1"/>
    <property type="molecule type" value="Genomic_DNA"/>
</dbReference>
<protein>
    <submittedName>
        <fullName evidence="9">Long-subunit fatty acid transport protein</fullName>
    </submittedName>
</protein>
<accession>A0ABV2LQN2</accession>
<organism evidence="9 10">
    <name type="scientific">Moheibacter stercoris</name>
    <dbReference type="NCBI Taxonomy" id="1628251"/>
    <lineage>
        <taxon>Bacteria</taxon>
        <taxon>Pseudomonadati</taxon>
        <taxon>Bacteroidota</taxon>
        <taxon>Flavobacteriia</taxon>
        <taxon>Flavobacteriales</taxon>
        <taxon>Weeksellaceae</taxon>
        <taxon>Moheibacter</taxon>
    </lineage>
</organism>
<evidence type="ECO:0000256" key="1">
    <source>
        <dbReference type="ARBA" id="ARBA00004571"/>
    </source>
</evidence>
<keyword evidence="3" id="KW-1134">Transmembrane beta strand</keyword>
<sequence length="466" mass="51657">MKKIVIGVICLAGFVQAQTVQDLNSLSAYSNEINAGSARYLGMGGSMGALGGDISSIEQNPAGLAVAIASDVNVTVGLNTYNNQAKFGNTYETKDNNLMFQNVGATFVFKPNAGNWNRFSVGIKYSQENLDNWIRLGRNENIRTSLVDSIGTTNYTMNGYQDQVVGFKTKMSLNFGATYNERLFLGLGLNMHETQYDNYIVFDEDTNGQNYRYDLNGSPYSAIGTGVSVSAGVIGKINDNVRLGLAYHSPVWYGNIEENYYADLEVSENNYVYDLWYSQYDRNSNGRLVASAGFVLAKSLALNLDYTLNMNSSTKLKPSGNFNTVNSFLEDNYKSSSEVRVGGEYRLDKFRLRAGYNYVQSPFDELSLAADMGNGQAGTYNFDNAIRGDINRFSVGAGYDFGGFYLDAAYQFQNQKYSYVFGNGEYVDYDAGDVYLATIPLHADHNFVSEIENKRGLFLLTAGWQF</sequence>
<keyword evidence="4" id="KW-0812">Transmembrane</keyword>
<dbReference type="SUPFAM" id="SSF56935">
    <property type="entry name" value="Porins"/>
    <property type="match status" value="1"/>
</dbReference>
<keyword evidence="6" id="KW-0472">Membrane</keyword>
<comment type="caution">
    <text evidence="9">The sequence shown here is derived from an EMBL/GenBank/DDBJ whole genome shotgun (WGS) entry which is preliminary data.</text>
</comment>
<keyword evidence="5 8" id="KW-0732">Signal</keyword>
<dbReference type="InterPro" id="IPR005017">
    <property type="entry name" value="OMPP1/FadL/TodX"/>
</dbReference>
<dbReference type="Proteomes" id="UP001549146">
    <property type="component" value="Unassembled WGS sequence"/>
</dbReference>
<keyword evidence="10" id="KW-1185">Reference proteome</keyword>
<evidence type="ECO:0000256" key="4">
    <source>
        <dbReference type="ARBA" id="ARBA00022692"/>
    </source>
</evidence>
<evidence type="ECO:0000256" key="6">
    <source>
        <dbReference type="ARBA" id="ARBA00023136"/>
    </source>
</evidence>
<dbReference type="RefSeq" id="WP_354506569.1">
    <property type="nucleotide sequence ID" value="NZ_JBEPMO010000002.1"/>
</dbReference>
<evidence type="ECO:0000256" key="7">
    <source>
        <dbReference type="ARBA" id="ARBA00023237"/>
    </source>
</evidence>
<proteinExistence type="inferred from homology"/>
<evidence type="ECO:0000256" key="3">
    <source>
        <dbReference type="ARBA" id="ARBA00022452"/>
    </source>
</evidence>
<keyword evidence="7" id="KW-0998">Cell outer membrane</keyword>
<name>A0ABV2LQN2_9FLAO</name>
<feature type="chain" id="PRO_5046829011" evidence="8">
    <location>
        <begin position="18"/>
        <end position="466"/>
    </location>
</feature>
<comment type="similarity">
    <text evidence="2">Belongs to the OmpP1/FadL family.</text>
</comment>
<comment type="subcellular location">
    <subcellularLocation>
        <location evidence="1">Cell outer membrane</location>
        <topology evidence="1">Multi-pass membrane protein</topology>
    </subcellularLocation>
</comment>
<dbReference type="PANTHER" id="PTHR35093:SF8">
    <property type="entry name" value="OUTER MEMBRANE PROTEIN NMB0088-RELATED"/>
    <property type="match status" value="1"/>
</dbReference>
<dbReference type="Gene3D" id="2.40.160.60">
    <property type="entry name" value="Outer membrane protein transport protein (OMPP1/FadL/TodX)"/>
    <property type="match status" value="1"/>
</dbReference>
<evidence type="ECO:0000256" key="5">
    <source>
        <dbReference type="ARBA" id="ARBA00022729"/>
    </source>
</evidence>
<evidence type="ECO:0000256" key="8">
    <source>
        <dbReference type="SAM" id="SignalP"/>
    </source>
</evidence>
<evidence type="ECO:0000313" key="10">
    <source>
        <dbReference type="Proteomes" id="UP001549146"/>
    </source>
</evidence>
<evidence type="ECO:0000256" key="2">
    <source>
        <dbReference type="ARBA" id="ARBA00008163"/>
    </source>
</evidence>